<dbReference type="PROSITE" id="PS51340">
    <property type="entry name" value="MOSC"/>
    <property type="match status" value="1"/>
</dbReference>
<dbReference type="SUPFAM" id="SSF50800">
    <property type="entry name" value="PK beta-barrel domain-like"/>
    <property type="match status" value="1"/>
</dbReference>
<keyword evidence="1" id="KW-0812">Transmembrane</keyword>
<gene>
    <name evidence="3" type="ORF">SLS58_004455</name>
</gene>
<feature type="domain" description="MOSC" evidence="2">
    <location>
        <begin position="203"/>
        <end position="355"/>
    </location>
</feature>
<keyword evidence="1" id="KW-1133">Transmembrane helix</keyword>
<dbReference type="SUPFAM" id="SSF141673">
    <property type="entry name" value="MOSC N-terminal domain-like"/>
    <property type="match status" value="1"/>
</dbReference>
<organism evidence="3 4">
    <name type="scientific">Diplodia intermedia</name>
    <dbReference type="NCBI Taxonomy" id="856260"/>
    <lineage>
        <taxon>Eukaryota</taxon>
        <taxon>Fungi</taxon>
        <taxon>Dikarya</taxon>
        <taxon>Ascomycota</taxon>
        <taxon>Pezizomycotina</taxon>
        <taxon>Dothideomycetes</taxon>
        <taxon>Dothideomycetes incertae sedis</taxon>
        <taxon>Botryosphaeriales</taxon>
        <taxon>Botryosphaeriaceae</taxon>
        <taxon>Diplodia</taxon>
    </lineage>
</organism>
<dbReference type="InterPro" id="IPR005303">
    <property type="entry name" value="MOCOS_middle"/>
</dbReference>
<dbReference type="InterPro" id="IPR005302">
    <property type="entry name" value="MoCF_Sase_C"/>
</dbReference>
<feature type="transmembrane region" description="Helical" evidence="1">
    <location>
        <begin position="18"/>
        <end position="37"/>
    </location>
</feature>
<evidence type="ECO:0000256" key="1">
    <source>
        <dbReference type="SAM" id="Phobius"/>
    </source>
</evidence>
<accession>A0ABR3TUA2</accession>
<keyword evidence="4" id="KW-1185">Reference proteome</keyword>
<evidence type="ECO:0000313" key="3">
    <source>
        <dbReference type="EMBL" id="KAL1644175.1"/>
    </source>
</evidence>
<keyword evidence="1" id="KW-0472">Membrane</keyword>
<dbReference type="Pfam" id="PF03473">
    <property type="entry name" value="MOSC"/>
    <property type="match status" value="1"/>
</dbReference>
<sequence>MDVMPEKPKPLVEANPSLIPLLASALLIILPTAFFLLRYLGRNAGERSPGQPPSPPPLPPADSIVSLRIYPIKSCRGITVPSAKLLRTGLDLDRQWMFISLPTREFLTIRTNPRLTLIETAVDRAADTLTISIKNEPGSKITIPAHPSPAWLSANATLRAGNVIWAQHTDGWEYPPALTQAFARFLGVEEAHLRLLYKGPTPRVLRGAGAPAALGREQATNFADMMPVQVSSLASLAELNARLARAGEAEVDVERFRPNVVVGGHVPWDEDGWKTLRLGGGGGGGLELDVVCRCLRCQVPNVDPDTAEKHPRQPWNELMKYRRIDEGMRFKPSFGMLCAPRDEGVVEVGMRFEVTETTNDHYFVSPMK</sequence>
<name>A0ABR3TUA2_9PEZI</name>
<dbReference type="PANTHER" id="PTHR14237">
    <property type="entry name" value="MOLYBDOPTERIN COFACTOR SULFURASE MOSC"/>
    <property type="match status" value="1"/>
</dbReference>
<proteinExistence type="predicted"/>
<evidence type="ECO:0000313" key="4">
    <source>
        <dbReference type="Proteomes" id="UP001521184"/>
    </source>
</evidence>
<evidence type="ECO:0000259" key="2">
    <source>
        <dbReference type="PROSITE" id="PS51340"/>
    </source>
</evidence>
<dbReference type="EMBL" id="JAKEKT020000024">
    <property type="protein sequence ID" value="KAL1644175.1"/>
    <property type="molecule type" value="Genomic_DNA"/>
</dbReference>
<comment type="caution">
    <text evidence="3">The sequence shown here is derived from an EMBL/GenBank/DDBJ whole genome shotgun (WGS) entry which is preliminary data.</text>
</comment>
<protein>
    <recommendedName>
        <fullName evidence="2">MOSC domain-containing protein</fullName>
    </recommendedName>
</protein>
<dbReference type="Proteomes" id="UP001521184">
    <property type="component" value="Unassembled WGS sequence"/>
</dbReference>
<reference evidence="3 4" key="1">
    <citation type="journal article" date="2023" name="Plant Dis.">
        <title>First Report of Diplodia intermedia Causing Canker and Dieback Diseases on Apple Trees in Canada.</title>
        <authorList>
            <person name="Ellouze W."/>
            <person name="Ilyukhin E."/>
            <person name="Sulman M."/>
            <person name="Ali S."/>
        </authorList>
    </citation>
    <scope>NUCLEOTIDE SEQUENCE [LARGE SCALE GENOMIC DNA]</scope>
    <source>
        <strain evidence="3 4">M45-28</strain>
    </source>
</reference>
<dbReference type="InterPro" id="IPR011037">
    <property type="entry name" value="Pyrv_Knase-like_insert_dom_sf"/>
</dbReference>
<dbReference type="Pfam" id="PF03476">
    <property type="entry name" value="MOSC_N"/>
    <property type="match status" value="1"/>
</dbReference>
<dbReference type="PANTHER" id="PTHR14237:SF19">
    <property type="entry name" value="MITOCHONDRIAL AMIDOXIME REDUCING COMPONENT 1"/>
    <property type="match status" value="1"/>
</dbReference>